<dbReference type="EMBL" id="LAFY01005813">
    <property type="protein sequence ID" value="KJX92396.1"/>
    <property type="molecule type" value="Genomic_DNA"/>
</dbReference>
<dbReference type="InterPro" id="IPR029208">
    <property type="entry name" value="COX14"/>
</dbReference>
<dbReference type="STRING" id="1047168.A0A0F4G4V4"/>
<evidence type="ECO:0000256" key="2">
    <source>
        <dbReference type="ARBA" id="ARBA00022692"/>
    </source>
</evidence>
<evidence type="ECO:0000313" key="8">
    <source>
        <dbReference type="Proteomes" id="UP000033647"/>
    </source>
</evidence>
<dbReference type="OrthoDB" id="4205486at2759"/>
<feature type="transmembrane region" description="Helical" evidence="6">
    <location>
        <begin position="94"/>
        <end position="115"/>
    </location>
</feature>
<keyword evidence="8" id="KW-1185">Reference proteome</keyword>
<organism evidence="7 8">
    <name type="scientific">Zymoseptoria brevis</name>
    <dbReference type="NCBI Taxonomy" id="1047168"/>
    <lineage>
        <taxon>Eukaryota</taxon>
        <taxon>Fungi</taxon>
        <taxon>Dikarya</taxon>
        <taxon>Ascomycota</taxon>
        <taxon>Pezizomycotina</taxon>
        <taxon>Dothideomycetes</taxon>
        <taxon>Dothideomycetidae</taxon>
        <taxon>Mycosphaerellales</taxon>
        <taxon>Mycosphaerellaceae</taxon>
        <taxon>Zymoseptoria</taxon>
    </lineage>
</organism>
<dbReference type="Proteomes" id="UP000033647">
    <property type="component" value="Unassembled WGS sequence"/>
</dbReference>
<name>A0A0F4G4V4_9PEZI</name>
<evidence type="ECO:0000256" key="3">
    <source>
        <dbReference type="ARBA" id="ARBA00022989"/>
    </source>
</evidence>
<comment type="caution">
    <text evidence="7">The sequence shown here is derived from an EMBL/GenBank/DDBJ whole genome shotgun (WGS) entry which is preliminary data.</text>
</comment>
<keyword evidence="2 6" id="KW-0812">Transmembrane</keyword>
<reference evidence="7 8" key="1">
    <citation type="submission" date="2015-03" db="EMBL/GenBank/DDBJ databases">
        <title>RNA-seq based gene annotation and comparative genomics of four Zymoseptoria species reveal species-specific pathogenicity related genes and transposable element activity.</title>
        <authorList>
            <person name="Grandaubert J."/>
            <person name="Bhattacharyya A."/>
            <person name="Stukenbrock E.H."/>
        </authorList>
    </citation>
    <scope>NUCLEOTIDE SEQUENCE [LARGE SCALE GENOMIC DNA]</scope>
    <source>
        <strain evidence="7 8">Zb18110</strain>
    </source>
</reference>
<dbReference type="AlphaFoldDB" id="A0A0F4G4V4"/>
<feature type="region of interest" description="Disordered" evidence="5">
    <location>
        <begin position="1"/>
        <end position="53"/>
    </location>
</feature>
<evidence type="ECO:0000256" key="6">
    <source>
        <dbReference type="SAM" id="Phobius"/>
    </source>
</evidence>
<evidence type="ECO:0000313" key="7">
    <source>
        <dbReference type="EMBL" id="KJX92396.1"/>
    </source>
</evidence>
<keyword evidence="4 6" id="KW-0472">Membrane</keyword>
<dbReference type="GO" id="GO:0016020">
    <property type="term" value="C:membrane"/>
    <property type="evidence" value="ECO:0007669"/>
    <property type="project" value="UniProtKB-SubCell"/>
</dbReference>
<evidence type="ECO:0000256" key="1">
    <source>
        <dbReference type="ARBA" id="ARBA00004167"/>
    </source>
</evidence>
<protein>
    <submittedName>
        <fullName evidence="7">Uncharacterized protein</fullName>
    </submittedName>
</protein>
<dbReference type="Pfam" id="PF14880">
    <property type="entry name" value="COX14"/>
    <property type="match status" value="1"/>
</dbReference>
<accession>A0A0F4G4V4</accession>
<sequence>MARSPSDATRFTSTGPYVSNKPAGTTSFTSNPTASSTSRATNLNFGPSAPANETPQQKIARLRAAAALAKAPQETPWDKTVRRGRIWADRAHRFTALGLIGFTVISAAVATAGITDMMMHNRRRRNEWFAEKSAEATRNMLLAIQAVERGEATEDQVLLINRAKVAEQVAEEKKNKPGIFKRAKGWLYGGLSEEEKRGGRLGVVGAVEEAVEGRMDDGTGGVLQAVEEKMESSRRREMDTLAESINPAGGPLDQRAQLLVDSASNVTSSWFGLGRR</sequence>
<comment type="subcellular location">
    <subcellularLocation>
        <location evidence="1">Membrane</location>
        <topology evidence="1">Single-pass membrane protein</topology>
    </subcellularLocation>
</comment>
<proteinExistence type="predicted"/>
<evidence type="ECO:0000256" key="5">
    <source>
        <dbReference type="SAM" id="MobiDB-lite"/>
    </source>
</evidence>
<gene>
    <name evidence="7" type="ORF">TI39_contig5858g00002</name>
</gene>
<evidence type="ECO:0000256" key="4">
    <source>
        <dbReference type="ARBA" id="ARBA00023136"/>
    </source>
</evidence>
<keyword evidence="3 6" id="KW-1133">Transmembrane helix</keyword>